<sequence length="219" mass="22426">MVPSALTAVPRSNTPGTGSMPCRHPCRWRGHELPGLDGDGPSVVVVEEVSLLLEDDELLEDELLEDELLEDEAPLEEDGVVDVLDVVLCVVVDEEAGGVVLGVAVLVVVVGGLVVEDGGHVVGESVGDVGEGLELGLGLVGDGVGHDGVSVGSVVEVVDEEVGGSVDDDGALVVGFEDVGDGLGVVVADGFVVEWSVGVEPFGVTMATLPRPLRPYFSK</sequence>
<proteinExistence type="predicted"/>
<dbReference type="Proteomes" id="UP000035721">
    <property type="component" value="Unassembled WGS sequence"/>
</dbReference>
<keyword evidence="3" id="KW-1185">Reference proteome</keyword>
<organism evidence="2 3">
    <name type="scientific">Nostocoides japonicum T1-X7</name>
    <dbReference type="NCBI Taxonomy" id="1194083"/>
    <lineage>
        <taxon>Bacteria</taxon>
        <taxon>Bacillati</taxon>
        <taxon>Actinomycetota</taxon>
        <taxon>Actinomycetes</taxon>
        <taxon>Micrococcales</taxon>
        <taxon>Intrasporangiaceae</taxon>
        <taxon>Nostocoides</taxon>
    </lineage>
</organism>
<comment type="caution">
    <text evidence="2">The sequence shown here is derived from an EMBL/GenBank/DDBJ whole genome shotgun (WGS) entry which is preliminary data.</text>
</comment>
<protein>
    <submittedName>
        <fullName evidence="2">Uncharacterized protein</fullName>
    </submittedName>
</protein>
<reference evidence="2 3" key="1">
    <citation type="journal article" date="2013" name="ISME J.">
        <title>A metabolic model for members of the genus Tetrasphaera involved in enhanced biological phosphorus removal.</title>
        <authorList>
            <person name="Kristiansen R."/>
            <person name="Nguyen H.T.T."/>
            <person name="Saunders A.M."/>
            <person name="Nielsen J.L."/>
            <person name="Wimmer R."/>
            <person name="Le V.Q."/>
            <person name="McIlroy S.J."/>
            <person name="Petrovski S."/>
            <person name="Seviour R.J."/>
            <person name="Calteau A."/>
            <person name="Nielsen K.L."/>
            <person name="Nielsen P.H."/>
        </authorList>
    </citation>
    <scope>NUCLEOTIDE SEQUENCE [LARGE SCALE GENOMIC DNA]</scope>
    <source>
        <strain evidence="2 3">T1-X7</strain>
    </source>
</reference>
<name>A0A077LUQ4_9MICO</name>
<dbReference type="AlphaFoldDB" id="A0A077LUQ4"/>
<dbReference type="STRING" id="1194083.BN12_1800010"/>
<dbReference type="EMBL" id="CAJB01000091">
    <property type="protein sequence ID" value="CCH77296.1"/>
    <property type="molecule type" value="Genomic_DNA"/>
</dbReference>
<accession>A0A077LUQ4</accession>
<feature type="region of interest" description="Disordered" evidence="1">
    <location>
        <begin position="1"/>
        <end position="21"/>
    </location>
</feature>
<evidence type="ECO:0000313" key="3">
    <source>
        <dbReference type="Proteomes" id="UP000035721"/>
    </source>
</evidence>
<evidence type="ECO:0000256" key="1">
    <source>
        <dbReference type="SAM" id="MobiDB-lite"/>
    </source>
</evidence>
<gene>
    <name evidence="2" type="ORF">BN12_1800010</name>
</gene>
<evidence type="ECO:0000313" key="2">
    <source>
        <dbReference type="EMBL" id="CCH77296.1"/>
    </source>
</evidence>